<feature type="domain" description="ABC3 transporter permease C-terminal" evidence="9">
    <location>
        <begin position="284"/>
        <end position="408"/>
    </location>
</feature>
<evidence type="ECO:0000256" key="5">
    <source>
        <dbReference type="ARBA" id="ARBA00022989"/>
    </source>
</evidence>
<feature type="region of interest" description="Disordered" evidence="7">
    <location>
        <begin position="131"/>
        <end position="155"/>
    </location>
</feature>
<dbReference type="AlphaFoldDB" id="H8Z0V1"/>
<name>H8Z0V1_9GAMM</name>
<keyword evidence="6 8" id="KW-0472">Membrane</keyword>
<keyword evidence="5 8" id="KW-1133">Transmembrane helix</keyword>
<feature type="transmembrane region" description="Helical" evidence="8">
    <location>
        <begin position="733"/>
        <end position="757"/>
    </location>
</feature>
<dbReference type="RefSeq" id="WP_009147918.1">
    <property type="nucleotide sequence ID" value="NZ_CP121471.1"/>
</dbReference>
<evidence type="ECO:0000256" key="6">
    <source>
        <dbReference type="ARBA" id="ARBA00023136"/>
    </source>
</evidence>
<protein>
    <submittedName>
        <fullName evidence="11">ABC-type transport system, involved in lipoprotein release, permease component</fullName>
    </submittedName>
</protein>
<feature type="transmembrane region" description="Helical" evidence="8">
    <location>
        <begin position="506"/>
        <end position="526"/>
    </location>
</feature>
<dbReference type="STRING" id="631362.Thi970DRAFT_01537"/>
<organism evidence="11 12">
    <name type="scientific">Thiorhodovibrio frisius</name>
    <dbReference type="NCBI Taxonomy" id="631362"/>
    <lineage>
        <taxon>Bacteria</taxon>
        <taxon>Pseudomonadati</taxon>
        <taxon>Pseudomonadota</taxon>
        <taxon>Gammaproteobacteria</taxon>
        <taxon>Chromatiales</taxon>
        <taxon>Chromatiaceae</taxon>
        <taxon>Thiorhodovibrio</taxon>
    </lineage>
</organism>
<feature type="domain" description="MacB-like periplasmic core" evidence="10">
    <location>
        <begin position="21"/>
        <end position="253"/>
    </location>
</feature>
<dbReference type="HOGENOM" id="CLU_012341_0_0_6"/>
<feature type="transmembrane region" description="Helical" evidence="8">
    <location>
        <begin position="453"/>
        <end position="485"/>
    </location>
</feature>
<dbReference type="Pfam" id="PF12704">
    <property type="entry name" value="MacB_PCD"/>
    <property type="match status" value="2"/>
</dbReference>
<dbReference type="GO" id="GO:0098797">
    <property type="term" value="C:plasma membrane protein complex"/>
    <property type="evidence" value="ECO:0007669"/>
    <property type="project" value="TreeGrafter"/>
</dbReference>
<comment type="similarity">
    <text evidence="2">Belongs to the ABC-4 integral membrane protein family. LolC/E subfamily.</text>
</comment>
<dbReference type="OrthoDB" id="343744at2"/>
<feature type="transmembrane region" description="Helical" evidence="8">
    <location>
        <begin position="379"/>
        <end position="399"/>
    </location>
</feature>
<keyword evidence="11" id="KW-0449">Lipoprotein</keyword>
<evidence type="ECO:0000256" key="4">
    <source>
        <dbReference type="ARBA" id="ARBA00022692"/>
    </source>
</evidence>
<feature type="domain" description="ABC3 transporter permease C-terminal" evidence="9">
    <location>
        <begin position="741"/>
        <end position="856"/>
    </location>
</feature>
<gene>
    <name evidence="11" type="ORF">Thi970DRAFT_01537</name>
</gene>
<reference evidence="11 12" key="2">
    <citation type="submission" date="2011-11" db="EMBL/GenBank/DDBJ databases">
        <authorList>
            <consortium name="US DOE Joint Genome Institute"/>
            <person name="Lucas S."/>
            <person name="Han J."/>
            <person name="Lapidus A."/>
            <person name="Cheng J.-F."/>
            <person name="Goodwin L."/>
            <person name="Pitluck S."/>
            <person name="Peters L."/>
            <person name="Ovchinnikova G."/>
            <person name="Zhang X."/>
            <person name="Detter J.C."/>
            <person name="Han C."/>
            <person name="Tapia R."/>
            <person name="Land M."/>
            <person name="Hauser L."/>
            <person name="Kyrpides N."/>
            <person name="Ivanova N."/>
            <person name="Pagani I."/>
            <person name="Vogl K."/>
            <person name="Liu Z."/>
            <person name="Overmann J."/>
            <person name="Frigaard N.-U."/>
            <person name="Bryant D."/>
            <person name="Woyke T."/>
        </authorList>
    </citation>
    <scope>NUCLEOTIDE SEQUENCE [LARGE SCALE GENOMIC DNA]</scope>
    <source>
        <strain evidence="11 12">970</strain>
    </source>
</reference>
<feature type="transmembrane region" description="Helical" evidence="8">
    <location>
        <begin position="284"/>
        <end position="306"/>
    </location>
</feature>
<dbReference type="PANTHER" id="PTHR30489:SF0">
    <property type="entry name" value="LIPOPROTEIN-RELEASING SYSTEM TRANSMEMBRANE PROTEIN LOLE"/>
    <property type="match status" value="1"/>
</dbReference>
<evidence type="ECO:0000256" key="3">
    <source>
        <dbReference type="ARBA" id="ARBA00022475"/>
    </source>
</evidence>
<keyword evidence="12" id="KW-1185">Reference proteome</keyword>
<feature type="transmembrane region" description="Helical" evidence="8">
    <location>
        <begin position="428"/>
        <end position="447"/>
    </location>
</feature>
<evidence type="ECO:0000259" key="10">
    <source>
        <dbReference type="Pfam" id="PF12704"/>
    </source>
</evidence>
<evidence type="ECO:0000313" key="11">
    <source>
        <dbReference type="EMBL" id="EIC21333.1"/>
    </source>
</evidence>
<dbReference type="EMBL" id="JH603169">
    <property type="protein sequence ID" value="EIC21333.1"/>
    <property type="molecule type" value="Genomic_DNA"/>
</dbReference>
<feature type="transmembrane region" description="Helical" evidence="8">
    <location>
        <begin position="786"/>
        <end position="809"/>
    </location>
</feature>
<dbReference type="InterPro" id="IPR003838">
    <property type="entry name" value="ABC3_permease_C"/>
</dbReference>
<evidence type="ECO:0000313" key="12">
    <source>
        <dbReference type="Proteomes" id="UP000002964"/>
    </source>
</evidence>
<dbReference type="Proteomes" id="UP000002964">
    <property type="component" value="Unassembled WGS sequence"/>
</dbReference>
<feature type="transmembrane region" description="Helical" evidence="8">
    <location>
        <begin position="334"/>
        <end position="359"/>
    </location>
</feature>
<keyword evidence="3" id="KW-1003">Cell membrane</keyword>
<evidence type="ECO:0000259" key="9">
    <source>
        <dbReference type="Pfam" id="PF02687"/>
    </source>
</evidence>
<accession>H8Z0V1</accession>
<dbReference type="GO" id="GO:0044874">
    <property type="term" value="P:lipoprotein localization to outer membrane"/>
    <property type="evidence" value="ECO:0007669"/>
    <property type="project" value="TreeGrafter"/>
</dbReference>
<evidence type="ECO:0000256" key="7">
    <source>
        <dbReference type="SAM" id="MobiDB-lite"/>
    </source>
</evidence>
<dbReference type="Pfam" id="PF02687">
    <property type="entry name" value="FtsX"/>
    <property type="match status" value="2"/>
</dbReference>
<dbReference type="PANTHER" id="PTHR30489">
    <property type="entry name" value="LIPOPROTEIN-RELEASING SYSTEM TRANSMEMBRANE PROTEIN LOLE"/>
    <property type="match status" value="1"/>
</dbReference>
<reference evidence="12" key="1">
    <citation type="submission" date="2011-06" db="EMBL/GenBank/DDBJ databases">
        <authorList>
            <consortium name="US DOE Joint Genome Institute (JGI-PGF)"/>
            <person name="Lucas S."/>
            <person name="Han J."/>
            <person name="Lapidus A."/>
            <person name="Cheng J.-F."/>
            <person name="Goodwin L."/>
            <person name="Pitluck S."/>
            <person name="Peters L."/>
            <person name="Land M.L."/>
            <person name="Hauser L."/>
            <person name="Vogl K."/>
            <person name="Liu Z."/>
            <person name="Overmann J."/>
            <person name="Frigaard N.-U."/>
            <person name="Bryant D.A."/>
            <person name="Woyke T.J."/>
        </authorList>
    </citation>
    <scope>NUCLEOTIDE SEQUENCE [LARGE SCALE GENOMIC DNA]</scope>
    <source>
        <strain evidence="12">970</strain>
    </source>
</reference>
<dbReference type="eggNOG" id="COG0577">
    <property type="taxonomic scope" value="Bacteria"/>
</dbReference>
<feature type="transmembrane region" description="Helical" evidence="8">
    <location>
        <begin position="824"/>
        <end position="845"/>
    </location>
</feature>
<comment type="subcellular location">
    <subcellularLocation>
        <location evidence="1">Cell membrane</location>
        <topology evidence="1">Multi-pass membrane protein</topology>
    </subcellularLocation>
</comment>
<proteinExistence type="inferred from homology"/>
<feature type="domain" description="MacB-like periplasmic core" evidence="10">
    <location>
        <begin position="510"/>
        <end position="705"/>
    </location>
</feature>
<dbReference type="InterPro" id="IPR051447">
    <property type="entry name" value="Lipoprotein-release_system"/>
</dbReference>
<keyword evidence="4 8" id="KW-0812">Transmembrane</keyword>
<evidence type="ECO:0000256" key="8">
    <source>
        <dbReference type="SAM" id="Phobius"/>
    </source>
</evidence>
<evidence type="ECO:0000256" key="1">
    <source>
        <dbReference type="ARBA" id="ARBA00004651"/>
    </source>
</evidence>
<feature type="compositionally biased region" description="Low complexity" evidence="7">
    <location>
        <begin position="144"/>
        <end position="155"/>
    </location>
</feature>
<evidence type="ECO:0000256" key="2">
    <source>
        <dbReference type="ARBA" id="ARBA00005236"/>
    </source>
</evidence>
<sequence length="865" mass="91129">MTAATLRHLFLASLWRRRLPTSLSVLAIALGVALGLAVQLIHRGALDEFQRGVSLLSGQADLQVLAGASGFDDSLFARIAQLPEVAAASPVLEISARLPGRPETLKILGLDVFRIAAVNPSLLPEPATAMPATAINSPKDHQQSDPSAAAEQAEQAPPDLLATLRENALFLSPAAAARLGLEPGDSLTLQAGTQERELRIAGRVPAAGVGQELAVMDIAAAQWQFARIGVLTRIDLRLRDDLPPAHARAAIAAQLPPGLAVLPPAEAAGESLGLTRAYRVNLTMLATIALLTGGFLVFSTQWLAVVRRRQELAFLRALGLTRAKLWRGLLAEGALLGLLGGLLGALLAYLLAALAFAAVGGDLGAGFFRGLNPHLSWQWLATLSYLALGVAAGLAGAWLPAREAARTAPAQALKAGDEAEAYRARPRWGWAAGSALLAALLCTLPPLGGIPVFGYLAVLLILLTAILALPGVTQLIGWLGVDLPFASSPIAQLARARLTGAPGQTVVAGAGVVASVALAASMAVMVDSFRGSVDDWLTRMLPADLYLRASDSSASGFLTPEQVEQVRALPSVRELYPVRFDSLRLDSARPAVSLIARRVDGAGGLPLVAGTLQVPDEAMPPAWVSEALVDQYGLDLGDHLQLPLGGTPRSFTIAGIWRDYARQHGSIVVRMANYRALSGDKLTNDLGLMLRPDAEPEAVMRTVRDILGESVSEMILPGDLRAMILKIFDRTFVVTYLMEGVAVLIGLFGIATTFAALTSSRRKEFGILRHLGLSPRDIGRLLELEAGLGALLAVMVGLVAGGGIAWVLIEVINRQSFHWSMELAVPVVLLATFAAAMILLAAGAARLAGAQAMRQNAVLAVREDW</sequence>
<dbReference type="InterPro" id="IPR025857">
    <property type="entry name" value="MacB_PCD"/>
</dbReference>